<dbReference type="Proteomes" id="UP001230649">
    <property type="component" value="Unassembled WGS sequence"/>
</dbReference>
<evidence type="ECO:0000313" key="1">
    <source>
        <dbReference type="EMBL" id="KAJ9104693.1"/>
    </source>
</evidence>
<gene>
    <name evidence="1" type="ORF">QFC20_004465</name>
</gene>
<keyword evidence="2" id="KW-1185">Reference proteome</keyword>
<name>A0ACC2VZ69_9TREE</name>
<protein>
    <submittedName>
        <fullName evidence="1">Uncharacterized protein</fullName>
    </submittedName>
</protein>
<accession>A0ACC2VZ69</accession>
<organism evidence="1 2">
    <name type="scientific">Naganishia adeliensis</name>
    <dbReference type="NCBI Taxonomy" id="92952"/>
    <lineage>
        <taxon>Eukaryota</taxon>
        <taxon>Fungi</taxon>
        <taxon>Dikarya</taxon>
        <taxon>Basidiomycota</taxon>
        <taxon>Agaricomycotina</taxon>
        <taxon>Tremellomycetes</taxon>
        <taxon>Filobasidiales</taxon>
        <taxon>Filobasidiaceae</taxon>
        <taxon>Naganishia</taxon>
    </lineage>
</organism>
<proteinExistence type="predicted"/>
<evidence type="ECO:0000313" key="2">
    <source>
        <dbReference type="Proteomes" id="UP001230649"/>
    </source>
</evidence>
<sequence>MTLDQGEAFAASAGRKRGAAGQGGGKKKKWRKNKKQFETPHHVFIPDEPYNPAKPNDLQEWREFRKARREERKEREKVERERRGGSEKSWYSEDEEDDYSEEEAPRRDAPRAFAPPSSLYAPQAESIQPHLPPPTTTAPPSVPVAIRRTETADEVYARRLAMSTGMAPQGPSFTPTAPSFAASTGFSAPPAARPPPAFVKPSPAPELIPPQLPTEPIQPDTPDFQKALETRRLAAEAIAKRLAAAFPKPVVPGIGAYDGPAVEMKELDTSGMEAGDVVDLLAKQVERDAGGDAHGTFAERMMRKMGHVVGQGLGRTGDGIVHALAAEHVDAGKKKPAPGKGKGWVQAPSAKGRLVNMNEQTRQREEKARYGEPSRIVCLVNVLASVDEADQETMEDLGEKLKEHGIVERLVPHSVYPTPKDPSEAVRIFAVFSGPAGAWKALKDLDARFFGGRQISAKFFDEKRFEQGDWDGPILT</sequence>
<reference evidence="1" key="1">
    <citation type="submission" date="2023-04" db="EMBL/GenBank/DDBJ databases">
        <title>Draft Genome sequencing of Naganishia species isolated from polar environments using Oxford Nanopore Technology.</title>
        <authorList>
            <person name="Leo P."/>
            <person name="Venkateswaran K."/>
        </authorList>
    </citation>
    <scope>NUCLEOTIDE SEQUENCE</scope>
    <source>
        <strain evidence="1">MNA-CCFEE 5262</strain>
    </source>
</reference>
<dbReference type="EMBL" id="JASBWS010000052">
    <property type="protein sequence ID" value="KAJ9104693.1"/>
    <property type="molecule type" value="Genomic_DNA"/>
</dbReference>
<comment type="caution">
    <text evidence="1">The sequence shown here is derived from an EMBL/GenBank/DDBJ whole genome shotgun (WGS) entry which is preliminary data.</text>
</comment>